<reference evidence="1 2" key="1">
    <citation type="submission" date="2019-03" db="EMBL/GenBank/DDBJ databases">
        <title>Genomic Encyclopedia of Type Strains, Phase IV (KMG-IV): sequencing the most valuable type-strain genomes for metagenomic binning, comparative biology and taxonomic classification.</title>
        <authorList>
            <person name="Goeker M."/>
        </authorList>
    </citation>
    <scope>NUCLEOTIDE SEQUENCE [LARGE SCALE GENOMIC DNA]</scope>
    <source>
        <strain evidence="1 2">DSM 100048</strain>
    </source>
</reference>
<evidence type="ECO:0000313" key="1">
    <source>
        <dbReference type="EMBL" id="TCV02928.1"/>
    </source>
</evidence>
<dbReference type="Proteomes" id="UP000294692">
    <property type="component" value="Unassembled WGS sequence"/>
</dbReference>
<dbReference type="OrthoDB" id="8525200at2"/>
<comment type="caution">
    <text evidence="1">The sequence shown here is derived from an EMBL/GenBank/DDBJ whole genome shotgun (WGS) entry which is preliminary data.</text>
</comment>
<proteinExistence type="predicted"/>
<dbReference type="EMBL" id="SMBX01000001">
    <property type="protein sequence ID" value="TCV02928.1"/>
    <property type="molecule type" value="Genomic_DNA"/>
</dbReference>
<organism evidence="1 2">
    <name type="scientific">Paracandidimonas soli</name>
    <dbReference type="NCBI Taxonomy" id="1917182"/>
    <lineage>
        <taxon>Bacteria</taxon>
        <taxon>Pseudomonadati</taxon>
        <taxon>Pseudomonadota</taxon>
        <taxon>Betaproteobacteria</taxon>
        <taxon>Burkholderiales</taxon>
        <taxon>Alcaligenaceae</taxon>
        <taxon>Paracandidimonas</taxon>
    </lineage>
</organism>
<keyword evidence="2" id="KW-1185">Reference proteome</keyword>
<protein>
    <recommendedName>
        <fullName evidence="3">DUF484 family protein</fullName>
    </recommendedName>
</protein>
<dbReference type="InterPro" id="IPR029016">
    <property type="entry name" value="GAF-like_dom_sf"/>
</dbReference>
<evidence type="ECO:0000313" key="2">
    <source>
        <dbReference type="Proteomes" id="UP000294692"/>
    </source>
</evidence>
<dbReference type="AlphaFoldDB" id="A0A4R3VGQ5"/>
<sequence length="226" mass="24560">MSTEPQQLTADDVALFLTQNPEFFQQHADVFANLRVPHPNETRAISLGERQIMTLRSRAKELEWRLAGLVHNAKGNEKINHTLTAWCARMLAETDATRLPQQIVDSLRQLFELPDVALRVWDTASLPDDTWTADITDSTRTYAASLSSPYCGPLKDHEAAGWLSAAPASLAIIPLSTAGQPPFGLLVLGSDDAERFTSDMGTAFLVTIGELSSAALSRLGFSPAAA</sequence>
<accession>A0A4R3VGQ5</accession>
<gene>
    <name evidence="1" type="ORF">EV686_101387</name>
</gene>
<evidence type="ECO:0008006" key="3">
    <source>
        <dbReference type="Google" id="ProtNLM"/>
    </source>
</evidence>
<dbReference type="RefSeq" id="WP_132472898.1">
    <property type="nucleotide sequence ID" value="NZ_JBHRVM010000001.1"/>
</dbReference>
<dbReference type="Pfam" id="PF04340">
    <property type="entry name" value="DUF484"/>
    <property type="match status" value="1"/>
</dbReference>
<dbReference type="Gene3D" id="3.30.450.40">
    <property type="match status" value="1"/>
</dbReference>
<dbReference type="PANTHER" id="PTHR38765">
    <property type="entry name" value="DUF484 DOMAIN-CONTAINING PROTEIN"/>
    <property type="match status" value="1"/>
</dbReference>
<name>A0A4R3VGQ5_9BURK</name>
<dbReference type="InterPro" id="IPR007435">
    <property type="entry name" value="DUF484"/>
</dbReference>
<dbReference type="PANTHER" id="PTHR38765:SF1">
    <property type="entry name" value="DUF484 DOMAIN-CONTAINING PROTEIN"/>
    <property type="match status" value="1"/>
</dbReference>